<proteinExistence type="predicted"/>
<organism evidence="2 3">
    <name type="scientific">Thelohanellus kitauei</name>
    <name type="common">Myxosporean</name>
    <dbReference type="NCBI Taxonomy" id="669202"/>
    <lineage>
        <taxon>Eukaryota</taxon>
        <taxon>Metazoa</taxon>
        <taxon>Cnidaria</taxon>
        <taxon>Myxozoa</taxon>
        <taxon>Myxosporea</taxon>
        <taxon>Bivalvulida</taxon>
        <taxon>Platysporina</taxon>
        <taxon>Myxobolidae</taxon>
        <taxon>Thelohanellus</taxon>
    </lineage>
</organism>
<dbReference type="OrthoDB" id="2266637at2759"/>
<dbReference type="GO" id="GO:0003676">
    <property type="term" value="F:nucleic acid binding"/>
    <property type="evidence" value="ECO:0007669"/>
    <property type="project" value="InterPro"/>
</dbReference>
<feature type="domain" description="Tc1-like transposase DDE" evidence="1">
    <location>
        <begin position="123"/>
        <end position="183"/>
    </location>
</feature>
<protein>
    <recommendedName>
        <fullName evidence="1">Tc1-like transposase DDE domain-containing protein</fullName>
    </recommendedName>
</protein>
<dbReference type="Proteomes" id="UP000031668">
    <property type="component" value="Unassembled WGS sequence"/>
</dbReference>
<evidence type="ECO:0000313" key="2">
    <source>
        <dbReference type="EMBL" id="KII69847.1"/>
    </source>
</evidence>
<evidence type="ECO:0000313" key="3">
    <source>
        <dbReference type="Proteomes" id="UP000031668"/>
    </source>
</evidence>
<dbReference type="EMBL" id="JWZT01002267">
    <property type="protein sequence ID" value="KII69847.1"/>
    <property type="molecule type" value="Genomic_DNA"/>
</dbReference>
<gene>
    <name evidence="2" type="ORF">RF11_13073</name>
</gene>
<accession>A0A0C2N7E5</accession>
<dbReference type="Gene3D" id="3.30.420.10">
    <property type="entry name" value="Ribonuclease H-like superfamily/Ribonuclease H"/>
    <property type="match status" value="1"/>
</dbReference>
<keyword evidence="3" id="KW-1185">Reference proteome</keyword>
<dbReference type="Pfam" id="PF13358">
    <property type="entry name" value="DDE_3"/>
    <property type="match status" value="1"/>
</dbReference>
<comment type="caution">
    <text evidence="2">The sequence shown here is derived from an EMBL/GenBank/DDBJ whole genome shotgun (WGS) entry which is preliminary data.</text>
</comment>
<evidence type="ECO:0000259" key="1">
    <source>
        <dbReference type="Pfam" id="PF13358"/>
    </source>
</evidence>
<name>A0A0C2N7E5_THEKT</name>
<dbReference type="InterPro" id="IPR038717">
    <property type="entry name" value="Tc1-like_DDE_dom"/>
</dbReference>
<dbReference type="AlphaFoldDB" id="A0A0C2N7E5"/>
<reference evidence="2 3" key="1">
    <citation type="journal article" date="2014" name="Genome Biol. Evol.">
        <title>The genome of the myxosporean Thelohanellus kitauei shows adaptations to nutrient acquisition within its fish host.</title>
        <authorList>
            <person name="Yang Y."/>
            <person name="Xiong J."/>
            <person name="Zhou Z."/>
            <person name="Huo F."/>
            <person name="Miao W."/>
            <person name="Ran C."/>
            <person name="Liu Y."/>
            <person name="Zhang J."/>
            <person name="Feng J."/>
            <person name="Wang M."/>
            <person name="Wang M."/>
            <person name="Wang L."/>
            <person name="Yao B."/>
        </authorList>
    </citation>
    <scope>NUCLEOTIDE SEQUENCE [LARGE SCALE GENOMIC DNA]</scope>
    <source>
        <strain evidence="2">Wuqing</strain>
    </source>
</reference>
<dbReference type="InterPro" id="IPR036397">
    <property type="entry name" value="RNaseH_sf"/>
</dbReference>
<sequence>MTPILKVKMQVKFDFFLEWLGWKNRFQQKGYIKPEKLNEDQKEMIKSWVDDNAGIPLRTMVTIVQKETDISVVKKLLQSFREDQFIFIDECGVNISMRTSHRMSKMGSPAIRVVQNLQTSNIEQATIVIDNVSLHHCEAISLQISEAGHIILFISPYLPFMNPIENMFPKWKREIRNMKSENSEE</sequence>